<dbReference type="PANTHER" id="PTHR10286">
    <property type="entry name" value="INORGANIC PYROPHOSPHATASE"/>
    <property type="match status" value="1"/>
</dbReference>
<keyword evidence="9" id="KW-1185">Reference proteome</keyword>
<dbReference type="CDD" id="cd00412">
    <property type="entry name" value="pyrophosphatase"/>
    <property type="match status" value="1"/>
</dbReference>
<organism evidence="8 9">
    <name type="scientific">Maudiozyma barnettii</name>
    <dbReference type="NCBI Taxonomy" id="61262"/>
    <lineage>
        <taxon>Eukaryota</taxon>
        <taxon>Fungi</taxon>
        <taxon>Dikarya</taxon>
        <taxon>Ascomycota</taxon>
        <taxon>Saccharomycotina</taxon>
        <taxon>Saccharomycetes</taxon>
        <taxon>Saccharomycetales</taxon>
        <taxon>Saccharomycetaceae</taxon>
        <taxon>Maudiozyma</taxon>
    </lineage>
</organism>
<dbReference type="GO" id="GO:0004427">
    <property type="term" value="F:inorganic diphosphate phosphatase activity"/>
    <property type="evidence" value="ECO:0007669"/>
    <property type="project" value="UniProtKB-EC"/>
</dbReference>
<gene>
    <name evidence="8" type="ORF">KABA2_02S00880</name>
</gene>
<keyword evidence="5" id="KW-0378">Hydrolase</keyword>
<proteinExistence type="inferred from homology"/>
<dbReference type="FunFam" id="3.90.80.10:FF:000007">
    <property type="entry name" value="Inorganic pyrophosphatase, mitochondrial"/>
    <property type="match status" value="1"/>
</dbReference>
<dbReference type="GO" id="GO:0005737">
    <property type="term" value="C:cytoplasm"/>
    <property type="evidence" value="ECO:0007669"/>
    <property type="project" value="InterPro"/>
</dbReference>
<dbReference type="OrthoDB" id="1608002at2759"/>
<keyword evidence="6" id="KW-0460">Magnesium</keyword>
<evidence type="ECO:0000256" key="2">
    <source>
        <dbReference type="ARBA" id="ARBA00006220"/>
    </source>
</evidence>
<evidence type="ECO:0000313" key="9">
    <source>
        <dbReference type="Proteomes" id="UP000644660"/>
    </source>
</evidence>
<dbReference type="InterPro" id="IPR008162">
    <property type="entry name" value="Pyrophosphatase"/>
</dbReference>
<accession>A0A8H2ZGC5</accession>
<evidence type="ECO:0000313" key="8">
    <source>
        <dbReference type="EMBL" id="CAB4252635.1"/>
    </source>
</evidence>
<dbReference type="SUPFAM" id="SSF50324">
    <property type="entry name" value="Inorganic pyrophosphatase"/>
    <property type="match status" value="1"/>
</dbReference>
<evidence type="ECO:0000256" key="1">
    <source>
        <dbReference type="ARBA" id="ARBA00001946"/>
    </source>
</evidence>
<dbReference type="EC" id="3.6.1.1" evidence="3"/>
<name>A0A8H2ZGC5_9SACH</name>
<dbReference type="GO" id="GO:0000287">
    <property type="term" value="F:magnesium ion binding"/>
    <property type="evidence" value="ECO:0007669"/>
    <property type="project" value="InterPro"/>
</dbReference>
<evidence type="ECO:0000256" key="3">
    <source>
        <dbReference type="ARBA" id="ARBA00012146"/>
    </source>
</evidence>
<comment type="cofactor">
    <cofactor evidence="1">
        <name>Mg(2+)</name>
        <dbReference type="ChEBI" id="CHEBI:18420"/>
    </cofactor>
</comment>
<dbReference type="AlphaFoldDB" id="A0A8H2ZGC5"/>
<dbReference type="Gene3D" id="3.90.80.10">
    <property type="entry name" value="Inorganic pyrophosphatase"/>
    <property type="match status" value="1"/>
</dbReference>
<comment type="caution">
    <text evidence="8">The sequence shown here is derived from an EMBL/GenBank/DDBJ whole genome shotgun (WGS) entry which is preliminary data.</text>
</comment>
<dbReference type="GO" id="GO:0006796">
    <property type="term" value="P:phosphate-containing compound metabolic process"/>
    <property type="evidence" value="ECO:0007669"/>
    <property type="project" value="InterPro"/>
</dbReference>
<dbReference type="RefSeq" id="XP_041404673.1">
    <property type="nucleotide sequence ID" value="XM_041548739.1"/>
</dbReference>
<dbReference type="PROSITE" id="PS00387">
    <property type="entry name" value="PPASE"/>
    <property type="match status" value="1"/>
</dbReference>
<dbReference type="InterPro" id="IPR036649">
    <property type="entry name" value="Pyrophosphatase_sf"/>
</dbReference>
<evidence type="ECO:0000256" key="7">
    <source>
        <dbReference type="ARBA" id="ARBA00032535"/>
    </source>
</evidence>
<dbReference type="Pfam" id="PF00719">
    <property type="entry name" value="Pyrophosphatase"/>
    <property type="match status" value="1"/>
</dbReference>
<evidence type="ECO:0000256" key="4">
    <source>
        <dbReference type="ARBA" id="ARBA00022723"/>
    </source>
</evidence>
<dbReference type="Proteomes" id="UP000644660">
    <property type="component" value="Unassembled WGS sequence"/>
</dbReference>
<comment type="similarity">
    <text evidence="2">Belongs to the PPase family.</text>
</comment>
<evidence type="ECO:0000256" key="5">
    <source>
        <dbReference type="ARBA" id="ARBA00022801"/>
    </source>
</evidence>
<protein>
    <recommendedName>
        <fullName evidence="3">inorganic diphosphatase</fullName>
        <ecNumber evidence="3">3.6.1.1</ecNumber>
    </recommendedName>
    <alternativeName>
        <fullName evidence="7">Pyrophosphate phospho-hydrolase</fullName>
    </alternativeName>
</protein>
<keyword evidence="4" id="KW-0479">Metal-binding</keyword>
<reference evidence="8 9" key="1">
    <citation type="submission" date="2020-05" db="EMBL/GenBank/DDBJ databases">
        <authorList>
            <person name="Casaregola S."/>
            <person name="Devillers H."/>
            <person name="Grondin C."/>
        </authorList>
    </citation>
    <scope>NUCLEOTIDE SEQUENCE [LARGE SCALE GENOMIC DNA]</scope>
    <source>
        <strain evidence="8 9">CLIB 1767</strain>
    </source>
</reference>
<dbReference type="GeneID" id="64855768"/>
<evidence type="ECO:0000256" key="6">
    <source>
        <dbReference type="ARBA" id="ARBA00022842"/>
    </source>
</evidence>
<sequence length="300" mass="34353">MLRITTRCVTRLNFNRTFVSQSNISGFKTINQGSKYSPNFKQYLRMPNDEAGSFFHDIPLGLAPENATVNMVVEIPRWSNAKFEISKELQLNPIIQDTKKGKLRFVNNIFPFKGYMHNYGAIPQTWEDPTTEEFEGIGLRGDNDPLDCCEIGSEVLNMGDIKKVKILGSLGLIDDGELDWKVIVIDVNDPLANQLQNLSDVEKYMPTLLHNTREWFRNYKVPQGKPKNEFAFDEEYLDVPKTISIIQKCNKSWDKLISGKGLEPFDSIPMTQRSSKDIQIESKAEVDSPIPVETKIWHYV</sequence>
<dbReference type="EMBL" id="CAEFZW010000002">
    <property type="protein sequence ID" value="CAB4252635.1"/>
    <property type="molecule type" value="Genomic_DNA"/>
</dbReference>